<dbReference type="Proteomes" id="UP000243558">
    <property type="component" value="Unassembled WGS sequence"/>
</dbReference>
<accession>A0A1A7NVQ5</accession>
<keyword evidence="2" id="KW-1185">Reference proteome</keyword>
<dbReference type="RefSeq" id="WP_065238901.1">
    <property type="nucleotide sequence ID" value="NZ_JTJM01000011.1"/>
</dbReference>
<dbReference type="EMBL" id="JTJM01000011">
    <property type="protein sequence ID" value="OBW93084.1"/>
    <property type="molecule type" value="Genomic_DNA"/>
</dbReference>
<reference evidence="1 2" key="1">
    <citation type="submission" date="2014-11" db="EMBL/GenBank/DDBJ databases">
        <title>Pan-genome of Gallibacterium spp.</title>
        <authorList>
            <person name="Kudirkiene E."/>
            <person name="Bojesen A.M."/>
        </authorList>
    </citation>
    <scope>NUCLEOTIDE SEQUENCE [LARGE SCALE GENOMIC DNA]</scope>
    <source>
        <strain evidence="1 2">F151</strain>
    </source>
</reference>
<gene>
    <name evidence="1" type="ORF">QV01_03060</name>
</gene>
<protein>
    <submittedName>
        <fullName evidence="1">Uncharacterized protein</fullName>
    </submittedName>
</protein>
<proteinExistence type="predicted"/>
<sequence length="274" mass="33691">MEKLNISCDYGACLWIDGRAINPDQLPISNTLCEEIIEFIEDYSQLTFKNGDNKLEWQQFFEREIIIAKKLKQELPDVQINIWKWNRWIELEKSLFQIEIIDEISYGPNFLIFPTSNQEYDSYKNKKMGITLDEDNFVYIYWFLLPYFDWSIQNRDFYFIQDKEFDWYDDNYFIYNSIRKFLYDLKTIVTLLIDHPHSNKLIKFKQNLKEYGFYLFQQKFYPNMIWNDLSDNEKEDFINQHNYVFIDFYLRFIEKMEILMRDNPNEKFICFSGP</sequence>
<name>A0A1A7NVQ5_9PAST</name>
<evidence type="ECO:0000313" key="2">
    <source>
        <dbReference type="Proteomes" id="UP000243558"/>
    </source>
</evidence>
<comment type="caution">
    <text evidence="1">The sequence shown here is derived from an EMBL/GenBank/DDBJ whole genome shotgun (WGS) entry which is preliminary data.</text>
</comment>
<evidence type="ECO:0000313" key="1">
    <source>
        <dbReference type="EMBL" id="OBW93084.1"/>
    </source>
</evidence>
<dbReference type="OrthoDB" id="3035974at2"/>
<dbReference type="AlphaFoldDB" id="A0A1A7NVQ5"/>
<organism evidence="1 2">
    <name type="scientific">Gallibacterium genomosp. 3</name>
    <dbReference type="NCBI Taxonomy" id="505345"/>
    <lineage>
        <taxon>Bacteria</taxon>
        <taxon>Pseudomonadati</taxon>
        <taxon>Pseudomonadota</taxon>
        <taxon>Gammaproteobacteria</taxon>
        <taxon>Pasteurellales</taxon>
        <taxon>Pasteurellaceae</taxon>
        <taxon>Gallibacterium</taxon>
    </lineage>
</organism>